<dbReference type="InterPro" id="IPR039425">
    <property type="entry name" value="RNA_pol_sigma-70-like"/>
</dbReference>
<evidence type="ECO:0000256" key="1">
    <source>
        <dbReference type="ARBA" id="ARBA00010641"/>
    </source>
</evidence>
<dbReference type="InterPro" id="IPR013324">
    <property type="entry name" value="RNA_pol_sigma_r3/r4-like"/>
</dbReference>
<dbReference type="SUPFAM" id="SSF88659">
    <property type="entry name" value="Sigma3 and sigma4 domains of RNA polymerase sigma factors"/>
    <property type="match status" value="1"/>
</dbReference>
<dbReference type="RefSeq" id="WP_187707851.1">
    <property type="nucleotide sequence ID" value="NZ_CP060782.1"/>
</dbReference>
<protein>
    <submittedName>
        <fullName evidence="8">RNA polymerase sigma factor</fullName>
    </submittedName>
</protein>
<dbReference type="Pfam" id="PF04542">
    <property type="entry name" value="Sigma70_r2"/>
    <property type="match status" value="1"/>
</dbReference>
<dbReference type="Gene3D" id="1.10.10.10">
    <property type="entry name" value="Winged helix-like DNA-binding domain superfamily/Winged helix DNA-binding domain"/>
    <property type="match status" value="1"/>
</dbReference>
<evidence type="ECO:0000259" key="7">
    <source>
        <dbReference type="Pfam" id="PF08281"/>
    </source>
</evidence>
<feature type="domain" description="RNA polymerase sigma-70 region 2" evidence="6">
    <location>
        <begin position="16"/>
        <end position="77"/>
    </location>
</feature>
<accession>A0ABX6T658</accession>
<comment type="similarity">
    <text evidence="1">Belongs to the sigma-70 factor family. ECF subfamily.</text>
</comment>
<dbReference type="InterPro" id="IPR036388">
    <property type="entry name" value="WH-like_DNA-bd_sf"/>
</dbReference>
<keyword evidence="3" id="KW-0731">Sigma factor</keyword>
<dbReference type="EMBL" id="CP060782">
    <property type="protein sequence ID" value="QNP44894.1"/>
    <property type="molecule type" value="Genomic_DNA"/>
</dbReference>
<evidence type="ECO:0000256" key="5">
    <source>
        <dbReference type="SAM" id="MobiDB-lite"/>
    </source>
</evidence>
<evidence type="ECO:0000256" key="2">
    <source>
        <dbReference type="ARBA" id="ARBA00023015"/>
    </source>
</evidence>
<dbReference type="NCBIfam" id="TIGR02937">
    <property type="entry name" value="sigma70-ECF"/>
    <property type="match status" value="1"/>
</dbReference>
<reference evidence="8 9" key="1">
    <citation type="submission" date="2020-08" db="EMBL/GenBank/DDBJ databases">
        <title>Genome sequence of Sphingomonas sediminicola KACC 15039T.</title>
        <authorList>
            <person name="Hyun D.-W."/>
            <person name="Bae J.-W."/>
        </authorList>
    </citation>
    <scope>NUCLEOTIDE SEQUENCE [LARGE SCALE GENOMIC DNA]</scope>
    <source>
        <strain evidence="8 9">KACC 15039</strain>
    </source>
</reference>
<evidence type="ECO:0000259" key="6">
    <source>
        <dbReference type="Pfam" id="PF04542"/>
    </source>
</evidence>
<feature type="domain" description="RNA polymerase sigma factor 70 region 4 type 2" evidence="7">
    <location>
        <begin position="117"/>
        <end position="169"/>
    </location>
</feature>
<dbReference type="Gene3D" id="1.10.1740.10">
    <property type="match status" value="1"/>
</dbReference>
<name>A0ABX6T658_9SPHN</name>
<keyword evidence="2" id="KW-0805">Transcription regulation</keyword>
<dbReference type="CDD" id="cd06171">
    <property type="entry name" value="Sigma70_r4"/>
    <property type="match status" value="1"/>
</dbReference>
<dbReference type="InterPro" id="IPR014284">
    <property type="entry name" value="RNA_pol_sigma-70_dom"/>
</dbReference>
<dbReference type="InterPro" id="IPR013249">
    <property type="entry name" value="RNA_pol_sigma70_r4_t2"/>
</dbReference>
<proteinExistence type="inferred from homology"/>
<evidence type="ECO:0000313" key="8">
    <source>
        <dbReference type="EMBL" id="QNP44894.1"/>
    </source>
</evidence>
<dbReference type="PANTHER" id="PTHR43133:SF63">
    <property type="entry name" value="RNA POLYMERASE SIGMA FACTOR FECI-RELATED"/>
    <property type="match status" value="1"/>
</dbReference>
<dbReference type="Proteomes" id="UP000516105">
    <property type="component" value="Chromosome"/>
</dbReference>
<gene>
    <name evidence="8" type="ORF">H9L14_09075</name>
</gene>
<keyword evidence="4" id="KW-0804">Transcription</keyword>
<feature type="region of interest" description="Disordered" evidence="5">
    <location>
        <begin position="176"/>
        <end position="200"/>
    </location>
</feature>
<dbReference type="SUPFAM" id="SSF88946">
    <property type="entry name" value="Sigma2 domain of RNA polymerase sigma factors"/>
    <property type="match status" value="1"/>
</dbReference>
<evidence type="ECO:0000256" key="4">
    <source>
        <dbReference type="ARBA" id="ARBA00023163"/>
    </source>
</evidence>
<evidence type="ECO:0000313" key="9">
    <source>
        <dbReference type="Proteomes" id="UP000516105"/>
    </source>
</evidence>
<evidence type="ECO:0000256" key="3">
    <source>
        <dbReference type="ARBA" id="ARBA00023082"/>
    </source>
</evidence>
<dbReference type="InterPro" id="IPR013325">
    <property type="entry name" value="RNA_pol_sigma_r2"/>
</dbReference>
<sequence length="200" mass="21968">MSLVQPAGLTGTLEARRGDLRRFLIARTGSEADADDLLSELWIKANSVQPGPVSNPGSYLFKMANNLVLDRLRETSRRQRREGDWIAEQRGSHALVEEPADPASSAEKMLIERDEQNRLTEAIDQLPAGARRVLRMHKLEGLGHAEIAAQLGISKSAVEKHMALAMAHLRRILTTEAEPGPRRLEINKGGPAEGGKDLKS</sequence>
<dbReference type="InterPro" id="IPR007627">
    <property type="entry name" value="RNA_pol_sigma70_r2"/>
</dbReference>
<keyword evidence="9" id="KW-1185">Reference proteome</keyword>
<dbReference type="PANTHER" id="PTHR43133">
    <property type="entry name" value="RNA POLYMERASE ECF-TYPE SIGMA FACTO"/>
    <property type="match status" value="1"/>
</dbReference>
<dbReference type="Pfam" id="PF08281">
    <property type="entry name" value="Sigma70_r4_2"/>
    <property type="match status" value="1"/>
</dbReference>
<organism evidence="8 9">
    <name type="scientific">Sphingomonas sediminicola</name>
    <dbReference type="NCBI Taxonomy" id="386874"/>
    <lineage>
        <taxon>Bacteria</taxon>
        <taxon>Pseudomonadati</taxon>
        <taxon>Pseudomonadota</taxon>
        <taxon>Alphaproteobacteria</taxon>
        <taxon>Sphingomonadales</taxon>
        <taxon>Sphingomonadaceae</taxon>
        <taxon>Sphingomonas</taxon>
    </lineage>
</organism>